<evidence type="ECO:0000256" key="3">
    <source>
        <dbReference type="ARBA" id="ARBA00005594"/>
    </source>
</evidence>
<keyword evidence="4" id="KW-0963">Cytoplasm</keyword>
<evidence type="ECO:0000256" key="13">
    <source>
        <dbReference type="ARBA" id="ARBA00048400"/>
    </source>
</evidence>
<reference evidence="18 19" key="1">
    <citation type="journal article" date="2013" name="MBio">
        <title>Genome sequencing of the plant pathogen Taphrina deformans, the causal agent of peach leaf curl.</title>
        <authorList>
            <person name="Cisse O.H."/>
            <person name="Almeida J.M.G.C.F."/>
            <person name="Fonseca A."/>
            <person name="Kumar A.A."/>
            <person name="Salojaervi J."/>
            <person name="Overmyer K."/>
            <person name="Hauser P.M."/>
            <person name="Pagni M."/>
        </authorList>
    </citation>
    <scope>NUCLEOTIDE SEQUENCE [LARGE SCALE GENOMIC DNA]</scope>
    <source>
        <strain evidence="19">PYCC 5710 / ATCC 11124 / CBS 356.35 / IMI 108563 / JCM 9778 / NBRC 8474</strain>
    </source>
</reference>
<dbReference type="SUPFAM" id="SSF50249">
    <property type="entry name" value="Nucleic acid-binding proteins"/>
    <property type="match status" value="1"/>
</dbReference>
<dbReference type="PRINTS" id="PR01040">
    <property type="entry name" value="TRNASYNTHTYR"/>
</dbReference>
<dbReference type="InterPro" id="IPR014729">
    <property type="entry name" value="Rossmann-like_a/b/a_fold"/>
</dbReference>
<evidence type="ECO:0000256" key="8">
    <source>
        <dbReference type="ARBA" id="ARBA00022840"/>
    </source>
</evidence>
<dbReference type="Pfam" id="PF00579">
    <property type="entry name" value="tRNA-synt_1b"/>
    <property type="match status" value="1"/>
</dbReference>
<dbReference type="CDD" id="cd00805">
    <property type="entry name" value="TyrRS_core"/>
    <property type="match status" value="1"/>
</dbReference>
<dbReference type="SUPFAM" id="SSF52374">
    <property type="entry name" value="Nucleotidylyl transferase"/>
    <property type="match status" value="1"/>
</dbReference>
<keyword evidence="19" id="KW-1185">Reference proteome</keyword>
<dbReference type="Proteomes" id="UP000013776">
    <property type="component" value="Unassembled WGS sequence"/>
</dbReference>
<dbReference type="VEuPathDB" id="FungiDB:TAPDE_003623"/>
<feature type="compositionally biased region" description="Basic and acidic residues" evidence="16">
    <location>
        <begin position="362"/>
        <end position="381"/>
    </location>
</feature>
<evidence type="ECO:0000256" key="5">
    <source>
        <dbReference type="ARBA" id="ARBA00022555"/>
    </source>
</evidence>
<dbReference type="PROSITE" id="PS50886">
    <property type="entry name" value="TRBD"/>
    <property type="match status" value="1"/>
</dbReference>
<comment type="caution">
    <text evidence="18">The sequence shown here is derived from an EMBL/GenBank/DDBJ whole genome shotgun (WGS) entry which is preliminary data.</text>
</comment>
<dbReference type="Gene3D" id="2.40.50.140">
    <property type="entry name" value="Nucleic acid-binding proteins"/>
    <property type="match status" value="1"/>
</dbReference>
<keyword evidence="11 15" id="KW-0030">Aminoacyl-tRNA synthetase</keyword>
<dbReference type="Gene3D" id="1.10.240.10">
    <property type="entry name" value="Tyrosyl-Transfer RNA Synthetase"/>
    <property type="match status" value="1"/>
</dbReference>
<evidence type="ECO:0000313" key="19">
    <source>
        <dbReference type="Proteomes" id="UP000013776"/>
    </source>
</evidence>
<comment type="similarity">
    <text evidence="3 15">Belongs to the class-I aminoacyl-tRNA synthetase family.</text>
</comment>
<dbReference type="FunFam" id="3.40.50.620:FF:000040">
    <property type="entry name" value="Tyrosine--tRNA ligase"/>
    <property type="match status" value="1"/>
</dbReference>
<dbReference type="Pfam" id="PF01588">
    <property type="entry name" value="tRNA_bind"/>
    <property type="match status" value="1"/>
</dbReference>
<feature type="region of interest" description="Disordered" evidence="16">
    <location>
        <begin position="337"/>
        <end position="381"/>
    </location>
</feature>
<dbReference type="InterPro" id="IPR002305">
    <property type="entry name" value="aa-tRNA-synth_Ic"/>
</dbReference>
<dbReference type="GO" id="GO:0005737">
    <property type="term" value="C:cytoplasm"/>
    <property type="evidence" value="ECO:0007669"/>
    <property type="project" value="UniProtKB-SubCell"/>
</dbReference>
<dbReference type="eggNOG" id="KOG2241">
    <property type="taxonomic scope" value="Eukaryota"/>
</dbReference>
<dbReference type="EMBL" id="CAHR02000144">
    <property type="protein sequence ID" value="CCG83399.1"/>
    <property type="molecule type" value="Genomic_DNA"/>
</dbReference>
<dbReference type="FunFam" id="1.10.240.10:FF:000004">
    <property type="entry name" value="Tyrosine--tRNA ligase"/>
    <property type="match status" value="1"/>
</dbReference>
<dbReference type="CDD" id="cd02799">
    <property type="entry name" value="tRNA_bind_EMAP-II_like"/>
    <property type="match status" value="1"/>
</dbReference>
<evidence type="ECO:0000256" key="2">
    <source>
        <dbReference type="ARBA" id="ARBA00004496"/>
    </source>
</evidence>
<evidence type="ECO:0000256" key="6">
    <source>
        <dbReference type="ARBA" id="ARBA00022598"/>
    </source>
</evidence>
<dbReference type="InterPro" id="IPR002547">
    <property type="entry name" value="tRNA-bd_dom"/>
</dbReference>
<organism evidence="18 19">
    <name type="scientific">Taphrina deformans (strain PYCC 5710 / ATCC 11124 / CBS 356.35 / IMI 108563 / JCM 9778 / NBRC 8474)</name>
    <name type="common">Peach leaf curl fungus</name>
    <name type="synonym">Lalaria deformans</name>
    <dbReference type="NCBI Taxonomy" id="1097556"/>
    <lineage>
        <taxon>Eukaryota</taxon>
        <taxon>Fungi</taxon>
        <taxon>Dikarya</taxon>
        <taxon>Ascomycota</taxon>
        <taxon>Taphrinomycotina</taxon>
        <taxon>Taphrinomycetes</taxon>
        <taxon>Taphrinales</taxon>
        <taxon>Taphrinaceae</taxon>
        <taxon>Taphrina</taxon>
    </lineage>
</organism>
<accession>R4XFX9</accession>
<dbReference type="PANTHER" id="PTHR46264">
    <property type="entry name" value="TYROSINE-TRNA LIGASE"/>
    <property type="match status" value="1"/>
</dbReference>
<keyword evidence="8 15" id="KW-0067">ATP-binding</keyword>
<keyword evidence="12" id="KW-0539">Nucleus</keyword>
<evidence type="ECO:0000256" key="7">
    <source>
        <dbReference type="ARBA" id="ARBA00022741"/>
    </source>
</evidence>
<protein>
    <recommendedName>
        <fullName evidence="15">Tyrosine--tRNA ligase</fullName>
        <ecNumber evidence="15">6.1.1.1</ecNumber>
    </recommendedName>
    <alternativeName>
        <fullName evidence="15">Tyrosyl-tRNA synthetase</fullName>
    </alternativeName>
</protein>
<gene>
    <name evidence="18" type="ORF">TAPDE_003623</name>
</gene>
<evidence type="ECO:0000256" key="16">
    <source>
        <dbReference type="SAM" id="MobiDB-lite"/>
    </source>
</evidence>
<dbReference type="PANTHER" id="PTHR46264:SF4">
    <property type="entry name" value="TYROSINE--TRNA LIGASE, CYTOPLASMIC"/>
    <property type="match status" value="1"/>
</dbReference>
<keyword evidence="6 15" id="KW-0436">Ligase</keyword>
<keyword evidence="7 15" id="KW-0547">Nucleotide-binding</keyword>
<dbReference type="InterPro" id="IPR002307">
    <property type="entry name" value="Tyr-tRNA-ligase"/>
</dbReference>
<dbReference type="GO" id="GO:0004831">
    <property type="term" value="F:tyrosine-tRNA ligase activity"/>
    <property type="evidence" value="ECO:0007669"/>
    <property type="project" value="UniProtKB-EC"/>
</dbReference>
<evidence type="ECO:0000256" key="4">
    <source>
        <dbReference type="ARBA" id="ARBA00022490"/>
    </source>
</evidence>
<feature type="domain" description="TRNA-binding" evidence="17">
    <location>
        <begin position="383"/>
        <end position="493"/>
    </location>
</feature>
<keyword evidence="5 14" id="KW-0820">tRNA-binding</keyword>
<dbReference type="GO" id="GO:0006437">
    <property type="term" value="P:tyrosyl-tRNA aminoacylation"/>
    <property type="evidence" value="ECO:0007669"/>
    <property type="project" value="InterPro"/>
</dbReference>
<dbReference type="GO" id="GO:0005524">
    <property type="term" value="F:ATP binding"/>
    <property type="evidence" value="ECO:0007669"/>
    <property type="project" value="UniProtKB-KW"/>
</dbReference>
<sequence>MTPQEKYDLITRNLQEVIGADDIKKILEERELIMYWGTAPTGKPHIAYFVPLTKIADFLKAGCKVKILMADLHAYLDNQKAPWELLKYRTAYYTAIVKTTLTSLSVPIEQLEFVQGTDYQLSEKYTLDVYRLSALVSQHDFKKAGAEVVKQTDNPPLSGLLYPGLQALDEEYLGVDCQFGGSDQRKIFTFAQEHLPQLGYKKRSHLMNAMVPGLMGTKMSSSDPDSKIDLLDDAKVVEKKIKKAFCEEGNVTTNGLLSFVKNILFPFQSLSGSTSIEFARKAEFGGDVKYTDYESLEKAFAARELHPGDLKKGVTSAINGLLDPIRSAWAENPELREITERAYPDPTKAAKATTGSNASGKDVAKAPKDKKAGKKGNAEKPKDISRIELRVGLIEDVKVHPDAESLYIEQISFGSNLPSRTVVSGLTKYIPIEEMKGRKVICICNLKPSKLRGVTSEAMVLCAATGKEEGSTSEAKVEFVDPPSVAEAGDLVTVEGFVGEHDEKNTKVWADVQADLKTDGDCIATYRGLPLKIGGEALRSKTLRDAPLS</sequence>
<dbReference type="EC" id="6.1.1.1" evidence="15"/>
<evidence type="ECO:0000259" key="17">
    <source>
        <dbReference type="PROSITE" id="PS50886"/>
    </source>
</evidence>
<proteinExistence type="inferred from homology"/>
<evidence type="ECO:0000256" key="15">
    <source>
        <dbReference type="RuleBase" id="RU361234"/>
    </source>
</evidence>
<evidence type="ECO:0000256" key="12">
    <source>
        <dbReference type="ARBA" id="ARBA00023242"/>
    </source>
</evidence>
<comment type="catalytic activity">
    <reaction evidence="13">
        <text>tRNA(Tyr) + L-tyrosine + ATP = L-tyrosyl-tRNA(Tyr) + AMP + diphosphate + H(+)</text>
        <dbReference type="Rhea" id="RHEA:10220"/>
        <dbReference type="Rhea" id="RHEA-COMP:9706"/>
        <dbReference type="Rhea" id="RHEA-COMP:9707"/>
        <dbReference type="ChEBI" id="CHEBI:15378"/>
        <dbReference type="ChEBI" id="CHEBI:30616"/>
        <dbReference type="ChEBI" id="CHEBI:33019"/>
        <dbReference type="ChEBI" id="CHEBI:58315"/>
        <dbReference type="ChEBI" id="CHEBI:78442"/>
        <dbReference type="ChEBI" id="CHEBI:78536"/>
        <dbReference type="ChEBI" id="CHEBI:456215"/>
        <dbReference type="EC" id="6.1.1.1"/>
    </reaction>
    <physiologicalReaction direction="left-to-right" evidence="13">
        <dbReference type="Rhea" id="RHEA:10221"/>
    </physiologicalReaction>
</comment>
<dbReference type="GO" id="GO:0000049">
    <property type="term" value="F:tRNA binding"/>
    <property type="evidence" value="ECO:0007669"/>
    <property type="project" value="UniProtKB-UniRule"/>
</dbReference>
<evidence type="ECO:0000256" key="9">
    <source>
        <dbReference type="ARBA" id="ARBA00022884"/>
    </source>
</evidence>
<evidence type="ECO:0000256" key="11">
    <source>
        <dbReference type="ARBA" id="ARBA00023146"/>
    </source>
</evidence>
<dbReference type="InterPro" id="IPR050489">
    <property type="entry name" value="Tyr-tRNA_synthase"/>
</dbReference>
<evidence type="ECO:0000256" key="10">
    <source>
        <dbReference type="ARBA" id="ARBA00022917"/>
    </source>
</evidence>
<dbReference type="NCBIfam" id="NF006330">
    <property type="entry name" value="PRK08560.1"/>
    <property type="match status" value="1"/>
</dbReference>
<comment type="subcellular location">
    <subcellularLocation>
        <location evidence="2">Cytoplasm</location>
    </subcellularLocation>
    <subcellularLocation>
        <location evidence="1">Nucleus</location>
    </subcellularLocation>
</comment>
<dbReference type="STRING" id="1097556.R4XFX9"/>
<dbReference type="OrthoDB" id="197206at2759"/>
<keyword evidence="9 14" id="KW-0694">RNA-binding</keyword>
<evidence type="ECO:0000256" key="14">
    <source>
        <dbReference type="PROSITE-ProRule" id="PRU00209"/>
    </source>
</evidence>
<dbReference type="NCBIfam" id="TIGR00234">
    <property type="entry name" value="tyrS"/>
    <property type="match status" value="1"/>
</dbReference>
<dbReference type="GO" id="GO:0005634">
    <property type="term" value="C:nucleus"/>
    <property type="evidence" value="ECO:0007669"/>
    <property type="project" value="UniProtKB-SubCell"/>
</dbReference>
<dbReference type="Gene3D" id="3.40.50.620">
    <property type="entry name" value="HUPs"/>
    <property type="match status" value="1"/>
</dbReference>
<keyword evidence="10 15" id="KW-0648">Protein biosynthesis</keyword>
<evidence type="ECO:0000256" key="1">
    <source>
        <dbReference type="ARBA" id="ARBA00004123"/>
    </source>
</evidence>
<name>R4XFX9_TAPDE</name>
<dbReference type="eggNOG" id="KOG2144">
    <property type="taxonomic scope" value="Eukaryota"/>
</dbReference>
<dbReference type="InterPro" id="IPR012340">
    <property type="entry name" value="NA-bd_OB-fold"/>
</dbReference>
<dbReference type="AlphaFoldDB" id="R4XFX9"/>
<evidence type="ECO:0000313" key="18">
    <source>
        <dbReference type="EMBL" id="CCG83399.1"/>
    </source>
</evidence>